<reference evidence="3 4" key="1">
    <citation type="submission" date="2018-03" db="EMBL/GenBank/DDBJ databases">
        <title>Diversity of phytobeneficial traits revealed by whole-genome analysis of worldwide-isolated phenazine-producing Pseudomonas spp.</title>
        <authorList>
            <person name="Biessy A."/>
            <person name="Novinscak A."/>
            <person name="Blom J."/>
            <person name="Leger G."/>
            <person name="Thomashow L.S."/>
            <person name="Cazorla F.M."/>
            <person name="Josic D."/>
            <person name="Filion M."/>
        </authorList>
    </citation>
    <scope>NUCLEOTIDE SEQUENCE [LARGE SCALE GENOMIC DNA]</scope>
    <source>
        <strain evidence="3 4">ChPhzS24</strain>
    </source>
</reference>
<sequence length="385" mass="41125">MLSAARLGDKHVCPLPGHGTTPIASACADININSMGAARVGDVCGCGAVITTGFPSILLNGRPMAHLGSPTSHGGTIITGSTDTFGGFVLGPAPDAAIINFAMLGAFRADGSVDDKKMATLLADPNLIAKATAARALVDPSAASKQSGQTAGSAVCNDPDMMEELANYIAGEMNANIKHPSVLLMKALNSFDPVEETRKYAALPFYMRFGQGPDFYNLALGKKAKAFAIWTERVGQDRPWDHKPKLLRLFGGKPRHKQGGYDYFYDIWSNIHYGYVGSAGGLSENALLDGAGAEQIISDSVRKVKELMTEPPSQRRFPGPHRSPDVDGLRAWDDAPDRISISIGMKLYKQHPNGSVTAKMIMDEVLAVTPEEWGDAASEHKCETH</sequence>
<dbReference type="Pfam" id="PF15607">
    <property type="entry name" value="Ntox44"/>
    <property type="match status" value="1"/>
</dbReference>
<dbReference type="Gene3D" id="2.60.200.60">
    <property type="match status" value="2"/>
</dbReference>
<dbReference type="Proteomes" id="UP000280455">
    <property type="component" value="Chromosome"/>
</dbReference>
<accession>A0AAD1E7G5</accession>
<dbReference type="PROSITE" id="PS51257">
    <property type="entry name" value="PROKAR_LIPOPROTEIN"/>
    <property type="match status" value="1"/>
</dbReference>
<feature type="domain" description="Bacterial toxin 44" evidence="2">
    <location>
        <begin position="230"/>
        <end position="350"/>
    </location>
</feature>
<proteinExistence type="predicted"/>
<dbReference type="InterPro" id="IPR028946">
    <property type="entry name" value="Ntox44"/>
</dbReference>
<evidence type="ECO:0000259" key="2">
    <source>
        <dbReference type="Pfam" id="PF15607"/>
    </source>
</evidence>
<gene>
    <name evidence="3" type="ORF">C4K07_4231</name>
</gene>
<dbReference type="RefSeq" id="WP_038633967.1">
    <property type="nucleotide sequence ID" value="NZ_CP027749.1"/>
</dbReference>
<protein>
    <recommendedName>
        <fullName evidence="2">Bacterial toxin 44 domain-containing protein</fullName>
    </recommendedName>
</protein>
<name>A0AAD1E7G5_9PSED</name>
<dbReference type="InterPro" id="IPR008727">
    <property type="entry name" value="PAAR_motif"/>
</dbReference>
<evidence type="ECO:0000313" key="4">
    <source>
        <dbReference type="Proteomes" id="UP000280455"/>
    </source>
</evidence>
<dbReference type="AlphaFoldDB" id="A0AAD1E7G5"/>
<dbReference type="EMBL" id="CP027750">
    <property type="protein sequence ID" value="AZE31007.1"/>
    <property type="molecule type" value="Genomic_DNA"/>
</dbReference>
<feature type="region of interest" description="Disordered" evidence="1">
    <location>
        <begin position="310"/>
        <end position="330"/>
    </location>
</feature>
<evidence type="ECO:0000313" key="3">
    <source>
        <dbReference type="EMBL" id="AZE31007.1"/>
    </source>
</evidence>
<organism evidence="3 4">
    <name type="scientific">Pseudomonas chlororaphis subsp. aureofaciens</name>
    <dbReference type="NCBI Taxonomy" id="587851"/>
    <lineage>
        <taxon>Bacteria</taxon>
        <taxon>Pseudomonadati</taxon>
        <taxon>Pseudomonadota</taxon>
        <taxon>Gammaproteobacteria</taxon>
        <taxon>Pseudomonadales</taxon>
        <taxon>Pseudomonadaceae</taxon>
        <taxon>Pseudomonas</taxon>
    </lineage>
</organism>
<evidence type="ECO:0000256" key="1">
    <source>
        <dbReference type="SAM" id="MobiDB-lite"/>
    </source>
</evidence>
<dbReference type="Pfam" id="PF05488">
    <property type="entry name" value="PAAR_motif"/>
    <property type="match status" value="1"/>
</dbReference>
<dbReference type="CDD" id="cd14743">
    <property type="entry name" value="PAAR_CT_1"/>
    <property type="match status" value="1"/>
</dbReference>